<accession>A0A7S2RUG8</accession>
<dbReference type="EMBL" id="HBHJ01012467">
    <property type="protein sequence ID" value="CAD9681092.1"/>
    <property type="molecule type" value="Transcribed_RNA"/>
</dbReference>
<dbReference type="InterPro" id="IPR057481">
    <property type="entry name" value="Decapeptide"/>
</dbReference>
<gene>
    <name evidence="1" type="ORF">RMAR1173_LOCUS8153</name>
</gene>
<organism evidence="1">
    <name type="scientific">Rhizochromulina marina</name>
    <dbReference type="NCBI Taxonomy" id="1034831"/>
    <lineage>
        <taxon>Eukaryota</taxon>
        <taxon>Sar</taxon>
        <taxon>Stramenopiles</taxon>
        <taxon>Ochrophyta</taxon>
        <taxon>Dictyochophyceae</taxon>
        <taxon>Rhizochromulinales</taxon>
        <taxon>Rhizochromulina</taxon>
    </lineage>
</organism>
<protein>
    <submittedName>
        <fullName evidence="1">Uncharacterized protein</fullName>
    </submittedName>
</protein>
<dbReference type="Pfam" id="PF25296">
    <property type="entry name" value="Decapeptide"/>
    <property type="match status" value="2"/>
</dbReference>
<sequence length="316" mass="34793">MCLPGCDVDDVFGATQGKVTVKQLLEEAGFSPKELRDAGRTAKELLDAGVSVRKCRVSGYSAGDLKEAGIPVDEMKRNGYTAKELVVDAGFTDAKELRLMGFRFGALKLAGFSDRTLVLDAKFTVHEVVKATGYSAFKLSEAGFKPSELKAAGFDADTLVKAGSLWAPPGVHNDVPETVLDGWELHRLDPYDHATSDKDLISIPEQSHWVLIAARKKNSSTLHVAAAAPRSAVLTKTALNQTHESNGAFWYRCPRRAFGFANTRHINLDAVADWYDPESEKRLSWVLDHNSWGGRRAGSRCDLAFEDTWEKCIWFS</sequence>
<name>A0A7S2RUG8_9STRA</name>
<proteinExistence type="predicted"/>
<evidence type="ECO:0000313" key="1">
    <source>
        <dbReference type="EMBL" id="CAD9681092.1"/>
    </source>
</evidence>
<reference evidence="1" key="1">
    <citation type="submission" date="2021-01" db="EMBL/GenBank/DDBJ databases">
        <authorList>
            <person name="Corre E."/>
            <person name="Pelletier E."/>
            <person name="Niang G."/>
            <person name="Scheremetjew M."/>
            <person name="Finn R."/>
            <person name="Kale V."/>
            <person name="Holt S."/>
            <person name="Cochrane G."/>
            <person name="Meng A."/>
            <person name="Brown T."/>
            <person name="Cohen L."/>
        </authorList>
    </citation>
    <scope>NUCLEOTIDE SEQUENCE</scope>
    <source>
        <strain evidence="1">CCMP1243</strain>
    </source>
</reference>
<dbReference type="AlphaFoldDB" id="A0A7S2RUG8"/>